<dbReference type="Gene3D" id="3.40.50.200">
    <property type="entry name" value="Peptidase S8/S53 domain"/>
    <property type="match status" value="1"/>
</dbReference>
<evidence type="ECO:0000256" key="6">
    <source>
        <dbReference type="ARBA" id="ARBA00022825"/>
    </source>
</evidence>
<dbReference type="GO" id="GO:0004252">
    <property type="term" value="F:serine-type endopeptidase activity"/>
    <property type="evidence" value="ECO:0007669"/>
    <property type="project" value="UniProtKB-UniRule"/>
</dbReference>
<feature type="domain" description="Peptidase S8/S53" evidence="10">
    <location>
        <begin position="455"/>
        <end position="511"/>
    </location>
</feature>
<reference evidence="12 13" key="1">
    <citation type="submission" date="2017-04" db="EMBL/GenBank/DDBJ databases">
        <title>Whole genome sequence of Bdellovibrio bacteriovorus strain SSB218315.</title>
        <authorList>
            <person name="Oyedara O."/>
            <person name="Rodriguez-Perez M.A."/>
        </authorList>
    </citation>
    <scope>NUCLEOTIDE SEQUENCE [LARGE SCALE GENOMIC DNA]</scope>
    <source>
        <strain evidence="12 13">SSB218315</strain>
    </source>
</reference>
<dbReference type="Pfam" id="PF02225">
    <property type="entry name" value="PA"/>
    <property type="match status" value="1"/>
</dbReference>
<dbReference type="InterPro" id="IPR015500">
    <property type="entry name" value="Peptidase_S8_subtilisin-rel"/>
</dbReference>
<dbReference type="InterPro" id="IPR003137">
    <property type="entry name" value="PA_domain"/>
</dbReference>
<keyword evidence="6 8" id="KW-0720">Serine protease</keyword>
<name>A0A1Z3N591_BDEBC</name>
<evidence type="ECO:0000256" key="9">
    <source>
        <dbReference type="SAM" id="SignalP"/>
    </source>
</evidence>
<dbReference type="InterPro" id="IPR022398">
    <property type="entry name" value="Peptidase_S8_His-AS"/>
</dbReference>
<dbReference type="PROSITE" id="PS00137">
    <property type="entry name" value="SUBTILASE_HIS"/>
    <property type="match status" value="1"/>
</dbReference>
<dbReference type="CDD" id="cd07477">
    <property type="entry name" value="Peptidases_S8_Subtilisin_subset"/>
    <property type="match status" value="1"/>
</dbReference>
<dbReference type="PANTHER" id="PTHR43806:SF11">
    <property type="entry name" value="CEREVISIN-RELATED"/>
    <property type="match status" value="1"/>
</dbReference>
<feature type="domain" description="PA" evidence="11">
    <location>
        <begin position="352"/>
        <end position="436"/>
    </location>
</feature>
<organism evidence="12 13">
    <name type="scientific">Bdellovibrio bacteriovorus</name>
    <dbReference type="NCBI Taxonomy" id="959"/>
    <lineage>
        <taxon>Bacteria</taxon>
        <taxon>Pseudomonadati</taxon>
        <taxon>Bdellovibrionota</taxon>
        <taxon>Bdellovibrionia</taxon>
        <taxon>Bdellovibrionales</taxon>
        <taxon>Pseudobdellovibrionaceae</taxon>
        <taxon>Bdellovibrio</taxon>
    </lineage>
</organism>
<feature type="domain" description="Peptidase S8/S53" evidence="10">
    <location>
        <begin position="130"/>
        <end position="316"/>
    </location>
</feature>
<feature type="active site" description="Charge relay system" evidence="7 8">
    <location>
        <position position="464"/>
    </location>
</feature>
<evidence type="ECO:0000256" key="7">
    <source>
        <dbReference type="PIRSR" id="PIRSR615500-1"/>
    </source>
</evidence>
<accession>A0A1Z3N591</accession>
<dbReference type="CDD" id="cd02133">
    <property type="entry name" value="PA_C5a_like"/>
    <property type="match status" value="1"/>
</dbReference>
<keyword evidence="5 8" id="KW-0378">Hydrolase</keyword>
<evidence type="ECO:0000256" key="1">
    <source>
        <dbReference type="ARBA" id="ARBA00011073"/>
    </source>
</evidence>
<dbReference type="PRINTS" id="PR00723">
    <property type="entry name" value="SUBTILISIN"/>
</dbReference>
<dbReference type="PROSITE" id="PS00138">
    <property type="entry name" value="SUBTILASE_SER"/>
    <property type="match status" value="1"/>
</dbReference>
<keyword evidence="2" id="KW-0134">Cell wall</keyword>
<evidence type="ECO:0000256" key="3">
    <source>
        <dbReference type="ARBA" id="ARBA00022670"/>
    </source>
</evidence>
<evidence type="ECO:0000313" key="12">
    <source>
        <dbReference type="EMBL" id="ASD62644.1"/>
    </source>
</evidence>
<dbReference type="OrthoDB" id="5288105at2"/>
<dbReference type="InterPro" id="IPR050131">
    <property type="entry name" value="Peptidase_S8_subtilisin-like"/>
</dbReference>
<sequence>MKFTFFSFLLVLSTSSQALAARAIVMMKDASAFQRTLSTRGTWSQSLPGTIEKSLPQLHTFIVDTENPADIERLKSAPGVAYVEKEYFHPAPPRISEGAVLANIDVVHPGTPWGLEAVKAPQAWSKSNKGEGIRVLVLDSGMNASHPSLAPNFERGRNFTGEDGINDFYDRTGHGTHVGGTIAAAEDGSGFSGVAPNAKLLAAKVCVDSGCSNTAIVAGISWGIDQGVDVMNLSLGSPSGSPAEKAALLRADQAGITVVAATGNYGINEVYFPASAPSVIAVGAVDKNLKHAVFSQYGPEVAVVAPGVQIVSTIPVGSGRFSTVTLNDTHGPQTLKAYHFKGTATPYLEQTRPVVDCGLGELADFAGKDVKDKHVLVTLSGVTPIEDQIRNAMRAGATSVIVANNRPGLIETRLFEQDNVLFAVGFFVEQAEGEKIRAAIKRSPNTLVSLKSDLTSYKETFGTSMATPHVAGVAALVKAANKKLKPSEVKTLLMKTATPILPNGDNRYGSGLVNAQAAVDASVEAR</sequence>
<dbReference type="RefSeq" id="WP_088564269.1">
    <property type="nucleotide sequence ID" value="NZ_CP020946.1"/>
</dbReference>
<dbReference type="GO" id="GO:0006508">
    <property type="term" value="P:proteolysis"/>
    <property type="evidence" value="ECO:0007669"/>
    <property type="project" value="UniProtKB-KW"/>
</dbReference>
<evidence type="ECO:0000256" key="4">
    <source>
        <dbReference type="ARBA" id="ARBA00022723"/>
    </source>
</evidence>
<dbReference type="Proteomes" id="UP000197003">
    <property type="component" value="Chromosome"/>
</dbReference>
<dbReference type="InterPro" id="IPR000209">
    <property type="entry name" value="Peptidase_S8/S53_dom"/>
</dbReference>
<dbReference type="Pfam" id="PF00082">
    <property type="entry name" value="Peptidase_S8"/>
    <property type="match status" value="2"/>
</dbReference>
<evidence type="ECO:0000313" key="13">
    <source>
        <dbReference type="Proteomes" id="UP000197003"/>
    </source>
</evidence>
<keyword evidence="3 8" id="KW-0645">Protease</keyword>
<evidence type="ECO:0000256" key="5">
    <source>
        <dbReference type="ARBA" id="ARBA00022801"/>
    </source>
</evidence>
<dbReference type="InterPro" id="IPR036852">
    <property type="entry name" value="Peptidase_S8/S53_dom_sf"/>
</dbReference>
<keyword evidence="9" id="KW-0732">Signal</keyword>
<dbReference type="PANTHER" id="PTHR43806">
    <property type="entry name" value="PEPTIDASE S8"/>
    <property type="match status" value="1"/>
</dbReference>
<keyword evidence="4" id="KW-0479">Metal-binding</keyword>
<gene>
    <name evidence="12" type="ORF">B9G79_03195</name>
</gene>
<dbReference type="EMBL" id="CP020946">
    <property type="protein sequence ID" value="ASD62644.1"/>
    <property type="molecule type" value="Genomic_DNA"/>
</dbReference>
<dbReference type="InterPro" id="IPR034202">
    <property type="entry name" value="Subtilisin_Carlsberg-like"/>
</dbReference>
<proteinExistence type="inferred from homology"/>
<evidence type="ECO:0000256" key="2">
    <source>
        <dbReference type="ARBA" id="ARBA00022512"/>
    </source>
</evidence>
<evidence type="ECO:0000259" key="11">
    <source>
        <dbReference type="Pfam" id="PF02225"/>
    </source>
</evidence>
<evidence type="ECO:0000259" key="10">
    <source>
        <dbReference type="Pfam" id="PF00082"/>
    </source>
</evidence>
<feature type="active site" description="Charge relay system" evidence="7 8">
    <location>
        <position position="139"/>
    </location>
</feature>
<dbReference type="GO" id="GO:0046872">
    <property type="term" value="F:metal ion binding"/>
    <property type="evidence" value="ECO:0007669"/>
    <property type="project" value="UniProtKB-KW"/>
</dbReference>
<dbReference type="PROSITE" id="PS51892">
    <property type="entry name" value="SUBTILASE"/>
    <property type="match status" value="1"/>
</dbReference>
<keyword evidence="2" id="KW-0964">Secreted</keyword>
<dbReference type="AlphaFoldDB" id="A0A1Z3N591"/>
<feature type="chain" id="PRO_5013165043" evidence="9">
    <location>
        <begin position="21"/>
        <end position="526"/>
    </location>
</feature>
<feature type="signal peptide" evidence="9">
    <location>
        <begin position="1"/>
        <end position="20"/>
    </location>
</feature>
<dbReference type="SUPFAM" id="SSF52743">
    <property type="entry name" value="Subtilisin-like"/>
    <property type="match status" value="1"/>
</dbReference>
<evidence type="ECO:0000256" key="8">
    <source>
        <dbReference type="PROSITE-ProRule" id="PRU01240"/>
    </source>
</evidence>
<dbReference type="Gene3D" id="3.50.30.30">
    <property type="match status" value="1"/>
</dbReference>
<protein>
    <submittedName>
        <fullName evidence="12">Serine protease</fullName>
    </submittedName>
</protein>
<dbReference type="InterPro" id="IPR023828">
    <property type="entry name" value="Peptidase_S8_Ser-AS"/>
</dbReference>
<feature type="active site" description="Charge relay system" evidence="7 8">
    <location>
        <position position="174"/>
    </location>
</feature>
<comment type="similarity">
    <text evidence="1 8">Belongs to the peptidase S8 family.</text>
</comment>